<name>D8IRC3_HERSS</name>
<evidence type="ECO:0000256" key="2">
    <source>
        <dbReference type="ARBA" id="ARBA00023015"/>
    </source>
</evidence>
<dbReference type="KEGG" id="hse:Hsero_3771"/>
<dbReference type="OrthoDB" id="9786526at2"/>
<dbReference type="STRING" id="757424.Hsero_3771"/>
<dbReference type="InterPro" id="IPR058163">
    <property type="entry name" value="LysR-type_TF_proteobact-type"/>
</dbReference>
<comment type="similarity">
    <text evidence="1">Belongs to the LysR transcriptional regulatory family.</text>
</comment>
<dbReference type="InterPro" id="IPR036390">
    <property type="entry name" value="WH_DNA-bd_sf"/>
</dbReference>
<dbReference type="PROSITE" id="PS50931">
    <property type="entry name" value="HTH_LYSR"/>
    <property type="match status" value="1"/>
</dbReference>
<dbReference type="GeneID" id="29391283"/>
<feature type="domain" description="HTH lysR-type" evidence="5">
    <location>
        <begin position="2"/>
        <end position="59"/>
    </location>
</feature>
<dbReference type="Gene3D" id="3.40.190.290">
    <property type="match status" value="1"/>
</dbReference>
<evidence type="ECO:0000313" key="7">
    <source>
        <dbReference type="Proteomes" id="UP000000329"/>
    </source>
</evidence>
<evidence type="ECO:0000256" key="1">
    <source>
        <dbReference type="ARBA" id="ARBA00009437"/>
    </source>
</evidence>
<dbReference type="PANTHER" id="PTHR30537">
    <property type="entry name" value="HTH-TYPE TRANSCRIPTIONAL REGULATOR"/>
    <property type="match status" value="1"/>
</dbReference>
<sequence length="301" mass="33511">MIRLEDLAIFVCAADNGSLSAAARQHDVTPAVASAAMKRLEGELGARLLARSTRSLRLTPDGERYLQHARNVLAEVNAGRDAVAHGRRVIGGNLSLSAPSDFGRNLIGQWLDEFQAQHPAVSLQVHVSDRVADMYRQPVDVAIRYSAPDDSSLVALPLAPDNRRVLCASPDYLARHGRPRSPADLRQHNCLRYVLSDTLHSQWNFFKDDEPVQVQVSGDRTCDDGELVRRWAVNGRGIAYKSRLDVLADLRNGRLEALLEDYEGEPSPLHLVCTHRMCVSPTVRALRELLGERIARYLKDR</sequence>
<dbReference type="SUPFAM" id="SSF53850">
    <property type="entry name" value="Periplasmic binding protein-like II"/>
    <property type="match status" value="1"/>
</dbReference>
<dbReference type="InterPro" id="IPR005119">
    <property type="entry name" value="LysR_subst-bd"/>
</dbReference>
<dbReference type="CDD" id="cd08422">
    <property type="entry name" value="PBP2_CrgA_like"/>
    <property type="match status" value="1"/>
</dbReference>
<keyword evidence="2" id="KW-0805">Transcription regulation</keyword>
<keyword evidence="7" id="KW-1185">Reference proteome</keyword>
<protein>
    <submittedName>
        <fullName evidence="6">LysR family transcription regulator protein</fullName>
    </submittedName>
</protein>
<dbReference type="InterPro" id="IPR000847">
    <property type="entry name" value="LysR_HTH_N"/>
</dbReference>
<keyword evidence="3" id="KW-0238">DNA-binding</keyword>
<dbReference type="GO" id="GO:0006351">
    <property type="term" value="P:DNA-templated transcription"/>
    <property type="evidence" value="ECO:0007669"/>
    <property type="project" value="TreeGrafter"/>
</dbReference>
<evidence type="ECO:0000313" key="6">
    <source>
        <dbReference type="EMBL" id="ADJ65249.1"/>
    </source>
</evidence>
<evidence type="ECO:0000256" key="3">
    <source>
        <dbReference type="ARBA" id="ARBA00023125"/>
    </source>
</evidence>
<dbReference type="InterPro" id="IPR036388">
    <property type="entry name" value="WH-like_DNA-bd_sf"/>
</dbReference>
<evidence type="ECO:0000256" key="4">
    <source>
        <dbReference type="ARBA" id="ARBA00023163"/>
    </source>
</evidence>
<dbReference type="GO" id="GO:0043565">
    <property type="term" value="F:sequence-specific DNA binding"/>
    <property type="evidence" value="ECO:0007669"/>
    <property type="project" value="TreeGrafter"/>
</dbReference>
<dbReference type="PANTHER" id="PTHR30537:SF21">
    <property type="entry name" value="HTH-TYPE TRANSCRIPTIONAL REGULATOR SINR-RELATED"/>
    <property type="match status" value="1"/>
</dbReference>
<dbReference type="Pfam" id="PF00126">
    <property type="entry name" value="HTH_1"/>
    <property type="match status" value="1"/>
</dbReference>
<dbReference type="Proteomes" id="UP000000329">
    <property type="component" value="Chromosome"/>
</dbReference>
<reference evidence="6 7" key="1">
    <citation type="submission" date="2010-04" db="EMBL/GenBank/DDBJ databases">
        <title>The genome of Herbaspirillum seropedicae SmR1, an endophytic, nitrogen-fixing, plant-growth promoting beta-Proteobacteria.</title>
        <authorList>
            <person name="Pedrosa F.O."/>
            <person name="Monteiro R.A."/>
            <person name="Wassem R."/>
            <person name="Cruz L.M."/>
            <person name="Ayub R.A."/>
            <person name="Colauto N.B."/>
            <person name="Fernandez M.A."/>
            <person name="Fungaro M.H.P."/>
            <person name="Grisard E.C."/>
            <person name="Hungria M."/>
            <person name="Madeira H.M.F."/>
            <person name="Nodari R.O."/>
            <person name="Osaku C.A."/>
            <person name="Petzl-Erler M.L."/>
            <person name="Terenzi H."/>
            <person name="Vieira L.G.E."/>
            <person name="Almeida M.I.M."/>
            <person name="Alves L.R."/>
            <person name="Arantes O.M.N."/>
            <person name="Balsanelli E."/>
            <person name="Barcellos F.G."/>
            <person name="Baura V.A."/>
            <person name="Binde D.R."/>
            <person name="Campo R.J."/>
            <person name="Chubatsu L.S."/>
            <person name="Chueire L.M.O."/>
            <person name="Ciferri R.R."/>
            <person name="Correa L.C."/>
            <person name="da Conceicao Silva J.L."/>
            <person name="Dabul A.N.G."/>
            <person name="Dambros B.P."/>
            <person name="Faoro H."/>
            <person name="Favetti A."/>
            <person name="Friedermann G."/>
            <person name="Furlaneto M.C."/>
            <person name="Gasques L.S."/>
            <person name="Gimenes C.C.T."/>
            <person name="Gioppo N.M.R."/>
            <person name="Glienke-Blanco C."/>
            <person name="Godoy L.P."/>
            <person name="Guerra M.P."/>
            <person name="Karp S."/>
            <person name="Kava-Cordeiro V."/>
            <person name="Margarido V.P."/>
            <person name="Mathioni S.M."/>
            <person name="Menck-Soares M.A."/>
            <person name="Murace N.K."/>
            <person name="Nicolas M.F."/>
            <person name="Oliveira C.E.C."/>
            <person name="Pagnan N.A.B."/>
            <person name="Pamphile J.A."/>
            <person name="Patussi E.V."/>
            <person name="Pereira L.F.P."/>
            <person name="Pereira-Ferrari L."/>
            <person name="Pinto F.G.S."/>
            <person name="Precoma C."/>
            <person name="Prioli A.J."/>
            <person name="Prioli S.M.A.P."/>
            <person name="Raittz R.T."/>
            <person name="Ramos H.J.O."/>
            <person name="Ribeiro E.M.S.F."/>
            <person name="Rigo L.U."/>
            <person name="Rocha C.L.M.S.C."/>
            <person name="Rocha S.N."/>
            <person name="Santos K."/>
            <person name="Satori D."/>
            <person name="Silva A.G."/>
            <person name="Simao R.C.G."/>
            <person name="Soares M.A.M."/>
            <person name="Souza E.M."/>
            <person name="Steffens M.B.R."/>
            <person name="Steindel M."/>
            <person name="Tadra-Sfeir M.Z."/>
            <person name="Takahashi E.K."/>
            <person name="Torres R.A."/>
            <person name="Valle J.S."/>
            <person name="Vernal J.I."/>
            <person name="Vilas-Boas L.A."/>
            <person name="Watanabe M.A.E."/>
            <person name="Weiss V.A."/>
            <person name="Yates M.A."/>
            <person name="Souza E.M."/>
        </authorList>
    </citation>
    <scope>NUCLEOTIDE SEQUENCE [LARGE SCALE GENOMIC DNA]</scope>
    <source>
        <strain evidence="6 7">SmR1</strain>
    </source>
</reference>
<organism evidence="6 7">
    <name type="scientific">Herbaspirillum seropedicae (strain SmR1)</name>
    <dbReference type="NCBI Taxonomy" id="757424"/>
    <lineage>
        <taxon>Bacteria</taxon>
        <taxon>Pseudomonadati</taxon>
        <taxon>Pseudomonadota</taxon>
        <taxon>Betaproteobacteria</taxon>
        <taxon>Burkholderiales</taxon>
        <taxon>Oxalobacteraceae</taxon>
        <taxon>Herbaspirillum</taxon>
    </lineage>
</organism>
<dbReference type="AlphaFoldDB" id="D8IRC3"/>
<evidence type="ECO:0000259" key="5">
    <source>
        <dbReference type="PROSITE" id="PS50931"/>
    </source>
</evidence>
<dbReference type="EMBL" id="CP002039">
    <property type="protein sequence ID" value="ADJ65249.1"/>
    <property type="molecule type" value="Genomic_DNA"/>
</dbReference>
<dbReference type="eggNOG" id="COG0583">
    <property type="taxonomic scope" value="Bacteria"/>
</dbReference>
<dbReference type="FunFam" id="1.10.10.10:FF:000001">
    <property type="entry name" value="LysR family transcriptional regulator"/>
    <property type="match status" value="1"/>
</dbReference>
<dbReference type="SUPFAM" id="SSF46785">
    <property type="entry name" value="Winged helix' DNA-binding domain"/>
    <property type="match status" value="1"/>
</dbReference>
<dbReference type="RefSeq" id="WP_013235711.1">
    <property type="nucleotide sequence ID" value="NC_014323.1"/>
</dbReference>
<dbReference type="HOGENOM" id="CLU_039613_16_4_4"/>
<dbReference type="Pfam" id="PF03466">
    <property type="entry name" value="LysR_substrate"/>
    <property type="match status" value="1"/>
</dbReference>
<proteinExistence type="inferred from homology"/>
<gene>
    <name evidence="6" type="ordered locus">Hsero_3771</name>
</gene>
<dbReference type="FunFam" id="3.40.190.290:FF:000001">
    <property type="entry name" value="Transcriptional regulator, LysR family"/>
    <property type="match status" value="1"/>
</dbReference>
<accession>D8IRC3</accession>
<dbReference type="GO" id="GO:0003700">
    <property type="term" value="F:DNA-binding transcription factor activity"/>
    <property type="evidence" value="ECO:0007669"/>
    <property type="project" value="InterPro"/>
</dbReference>
<keyword evidence="4" id="KW-0804">Transcription</keyword>
<dbReference type="Gene3D" id="1.10.10.10">
    <property type="entry name" value="Winged helix-like DNA-binding domain superfamily/Winged helix DNA-binding domain"/>
    <property type="match status" value="1"/>
</dbReference>